<comment type="caution">
    <text evidence="10">The sequence shown here is derived from an EMBL/GenBank/DDBJ whole genome shotgun (WGS) entry which is preliminary data.</text>
</comment>
<proteinExistence type="predicted"/>
<keyword evidence="2" id="KW-1003">Cell membrane</keyword>
<accession>A0ABT4B616</accession>
<comment type="subcellular location">
    <subcellularLocation>
        <location evidence="1">Cell membrane</location>
    </subcellularLocation>
</comment>
<dbReference type="Pfam" id="PF18967">
    <property type="entry name" value="PycTM"/>
    <property type="match status" value="1"/>
</dbReference>
<feature type="transmembrane region" description="Helical" evidence="8">
    <location>
        <begin position="55"/>
        <end position="72"/>
    </location>
</feature>
<keyword evidence="7 8" id="KW-0472">Membrane</keyword>
<evidence type="ECO:0000256" key="2">
    <source>
        <dbReference type="ARBA" id="ARBA00022475"/>
    </source>
</evidence>
<evidence type="ECO:0000256" key="3">
    <source>
        <dbReference type="ARBA" id="ARBA00022692"/>
    </source>
</evidence>
<reference evidence="10" key="1">
    <citation type="submission" date="2022-11" db="EMBL/GenBank/DDBJ databases">
        <authorList>
            <person name="Somphong A."/>
            <person name="Phongsopitanun W."/>
        </authorList>
    </citation>
    <scope>NUCLEOTIDE SEQUENCE</scope>
    <source>
        <strain evidence="10">Pm04-4</strain>
    </source>
</reference>
<protein>
    <recommendedName>
        <fullName evidence="9">Pycsar effector protein domain-containing protein</fullName>
    </recommendedName>
</protein>
<keyword evidence="4" id="KW-0547">Nucleotide-binding</keyword>
<keyword evidence="3 8" id="KW-0812">Transmembrane</keyword>
<dbReference type="InterPro" id="IPR043760">
    <property type="entry name" value="PycTM_dom"/>
</dbReference>
<dbReference type="Proteomes" id="UP001151002">
    <property type="component" value="Unassembled WGS sequence"/>
</dbReference>
<keyword evidence="5 8" id="KW-1133">Transmembrane helix</keyword>
<evidence type="ECO:0000256" key="1">
    <source>
        <dbReference type="ARBA" id="ARBA00004236"/>
    </source>
</evidence>
<dbReference type="RefSeq" id="WP_267565699.1">
    <property type="nucleotide sequence ID" value="NZ_JAPNTZ010000009.1"/>
</dbReference>
<feature type="transmembrane region" description="Helical" evidence="8">
    <location>
        <begin position="32"/>
        <end position="49"/>
    </location>
</feature>
<evidence type="ECO:0000313" key="11">
    <source>
        <dbReference type="Proteomes" id="UP001151002"/>
    </source>
</evidence>
<evidence type="ECO:0000256" key="4">
    <source>
        <dbReference type="ARBA" id="ARBA00022741"/>
    </source>
</evidence>
<organism evidence="10 11">
    <name type="scientific">Paractinoplanes pyxinae</name>
    <dbReference type="NCBI Taxonomy" id="2997416"/>
    <lineage>
        <taxon>Bacteria</taxon>
        <taxon>Bacillati</taxon>
        <taxon>Actinomycetota</taxon>
        <taxon>Actinomycetes</taxon>
        <taxon>Micromonosporales</taxon>
        <taxon>Micromonosporaceae</taxon>
        <taxon>Paractinoplanes</taxon>
    </lineage>
</organism>
<evidence type="ECO:0000256" key="8">
    <source>
        <dbReference type="SAM" id="Phobius"/>
    </source>
</evidence>
<keyword evidence="6" id="KW-0051">Antiviral defense</keyword>
<feature type="transmembrane region" description="Helical" evidence="8">
    <location>
        <begin position="137"/>
        <end position="158"/>
    </location>
</feature>
<evidence type="ECO:0000256" key="5">
    <source>
        <dbReference type="ARBA" id="ARBA00022989"/>
    </source>
</evidence>
<dbReference type="EMBL" id="JAPNTZ010000009">
    <property type="protein sequence ID" value="MCY1141310.1"/>
    <property type="molecule type" value="Genomic_DNA"/>
</dbReference>
<feature type="domain" description="Pycsar effector protein" evidence="9">
    <location>
        <begin position="14"/>
        <end position="153"/>
    </location>
</feature>
<evidence type="ECO:0000259" key="9">
    <source>
        <dbReference type="Pfam" id="PF18967"/>
    </source>
</evidence>
<evidence type="ECO:0000313" key="10">
    <source>
        <dbReference type="EMBL" id="MCY1141310.1"/>
    </source>
</evidence>
<evidence type="ECO:0000256" key="7">
    <source>
        <dbReference type="ARBA" id="ARBA00023136"/>
    </source>
</evidence>
<gene>
    <name evidence="10" type="ORF">OWR29_25210</name>
</gene>
<evidence type="ECO:0000256" key="6">
    <source>
        <dbReference type="ARBA" id="ARBA00023118"/>
    </source>
</evidence>
<sequence length="159" mass="17428">MNKENELQHDLVLALHTITETNQSIRFADTKAGALAAIQALMITILAGHQGFQPLRVACLLAVFLSVLLLAAGQAPRVFDRAARPNRSSFPGLARTPTDQLLEVPPLEVRHQDAWRQARDLAGIAVVKFRWLSRATVGTVLTLAAVLTWLACITWSSVR</sequence>
<keyword evidence="11" id="KW-1185">Reference proteome</keyword>
<name>A0ABT4B616_9ACTN</name>